<protein>
    <submittedName>
        <fullName evidence="2">Uncharacterized protein</fullName>
    </submittedName>
</protein>
<evidence type="ECO:0000313" key="3">
    <source>
        <dbReference type="Proteomes" id="UP000019197"/>
    </source>
</evidence>
<accession>W1J8N7</accession>
<dbReference type="AlphaFoldDB" id="W1J8N7"/>
<dbReference type="EMBL" id="CBXE010000211">
    <property type="protein sequence ID" value="CDL86236.1"/>
    <property type="molecule type" value="Genomic_DNA"/>
</dbReference>
<comment type="caution">
    <text evidence="2">The sequence shown here is derived from an EMBL/GenBank/DDBJ whole genome shotgun (WGS) entry which is preliminary data.</text>
</comment>
<dbReference type="OrthoDB" id="6447952at2"/>
<organism evidence="2 3">
    <name type="scientific">Xenorhabdus cabanillasii JM26</name>
    <dbReference type="NCBI Taxonomy" id="1427517"/>
    <lineage>
        <taxon>Bacteria</taxon>
        <taxon>Pseudomonadati</taxon>
        <taxon>Pseudomonadota</taxon>
        <taxon>Gammaproteobacteria</taxon>
        <taxon>Enterobacterales</taxon>
        <taxon>Morganellaceae</taxon>
        <taxon>Xenorhabdus</taxon>
    </lineage>
</organism>
<reference evidence="2 3" key="1">
    <citation type="submission" date="2013-11" db="EMBL/GenBank/DDBJ databases">
        <title>Draft genome sequence and annotation of the entomopathogenic bacterium, Xenorhabdus cabanillasi strain JM26.</title>
        <authorList>
            <person name="Gualtieri M."/>
            <person name="Ogier J.C."/>
            <person name="Pages S."/>
            <person name="Givaudan A."/>
            <person name="Gaudriault S."/>
        </authorList>
    </citation>
    <scope>NUCLEOTIDE SEQUENCE [LARGE SCALE GENOMIC DNA]</scope>
    <source>
        <strain evidence="2 3">JM26</strain>
    </source>
</reference>
<dbReference type="RefSeq" id="WP_115825743.1">
    <property type="nucleotide sequence ID" value="NZ_CAWLVK010000211.1"/>
</dbReference>
<evidence type="ECO:0000256" key="1">
    <source>
        <dbReference type="SAM" id="MobiDB-lite"/>
    </source>
</evidence>
<feature type="region of interest" description="Disordered" evidence="1">
    <location>
        <begin position="32"/>
        <end position="53"/>
    </location>
</feature>
<feature type="compositionally biased region" description="Polar residues" evidence="1">
    <location>
        <begin position="42"/>
        <end position="51"/>
    </location>
</feature>
<proteinExistence type="predicted"/>
<gene>
    <name evidence="2" type="ORF">XCR1_2890004</name>
</gene>
<name>W1J8N7_9GAMM</name>
<dbReference type="Proteomes" id="UP000019197">
    <property type="component" value="Unassembled WGS sequence"/>
</dbReference>
<sequence>MRYICPPLKADIVSPVAVKVFYSLSARQQRMRLTPGGKNHSRQGTGFSPSSLIFLPPWRTSNV</sequence>
<evidence type="ECO:0000313" key="2">
    <source>
        <dbReference type="EMBL" id="CDL86236.1"/>
    </source>
</evidence>